<proteinExistence type="predicted"/>
<gene>
    <name evidence="2" type="ORF">GALL_431980</name>
</gene>
<evidence type="ECO:0000256" key="1">
    <source>
        <dbReference type="SAM" id="Phobius"/>
    </source>
</evidence>
<comment type="caution">
    <text evidence="2">The sequence shown here is derived from an EMBL/GenBank/DDBJ whole genome shotgun (WGS) entry which is preliminary data.</text>
</comment>
<dbReference type="EMBL" id="MLJW01002264">
    <property type="protein sequence ID" value="OIQ75135.1"/>
    <property type="molecule type" value="Genomic_DNA"/>
</dbReference>
<evidence type="ECO:0000313" key="2">
    <source>
        <dbReference type="EMBL" id="OIQ75135.1"/>
    </source>
</evidence>
<protein>
    <submittedName>
        <fullName evidence="2">Uncharacterized protein</fullName>
    </submittedName>
</protein>
<name>A0A1J5Q571_9ZZZZ</name>
<keyword evidence="1" id="KW-0812">Transmembrane</keyword>
<feature type="transmembrane region" description="Helical" evidence="1">
    <location>
        <begin position="109"/>
        <end position="129"/>
    </location>
</feature>
<accession>A0A1J5Q571</accession>
<keyword evidence="1" id="KW-0472">Membrane</keyword>
<dbReference type="AlphaFoldDB" id="A0A1J5Q571"/>
<organism evidence="2">
    <name type="scientific">mine drainage metagenome</name>
    <dbReference type="NCBI Taxonomy" id="410659"/>
    <lineage>
        <taxon>unclassified sequences</taxon>
        <taxon>metagenomes</taxon>
        <taxon>ecological metagenomes</taxon>
    </lineage>
</organism>
<reference evidence="2" key="1">
    <citation type="submission" date="2016-10" db="EMBL/GenBank/DDBJ databases">
        <title>Sequence of Gallionella enrichment culture.</title>
        <authorList>
            <person name="Poehlein A."/>
            <person name="Muehling M."/>
            <person name="Daniel R."/>
        </authorList>
    </citation>
    <scope>NUCLEOTIDE SEQUENCE</scope>
</reference>
<feature type="transmembrane region" description="Helical" evidence="1">
    <location>
        <begin position="20"/>
        <end position="36"/>
    </location>
</feature>
<keyword evidence="1" id="KW-1133">Transmembrane helix</keyword>
<sequence length="135" mass="14756">MSWSRWSSRELGVLPGPDRVLIWTLSAAICLVRLLIEVMLWPICWFTPLAASCNCCAELWKVCASPCAWLIRFCREGMSDGLAATCATPLAKNWLIAVLRPESAPASRLTMGCNCVLSVLAPLAVAVVLQTCDCR</sequence>